<gene>
    <name evidence="1" type="ORF">GCM10023184_05700</name>
</gene>
<organism evidence="1 2">
    <name type="scientific">Flaviaesturariibacter amylovorans</name>
    <dbReference type="NCBI Taxonomy" id="1084520"/>
    <lineage>
        <taxon>Bacteria</taxon>
        <taxon>Pseudomonadati</taxon>
        <taxon>Bacteroidota</taxon>
        <taxon>Chitinophagia</taxon>
        <taxon>Chitinophagales</taxon>
        <taxon>Chitinophagaceae</taxon>
        <taxon>Flaviaestuariibacter</taxon>
    </lineage>
</organism>
<dbReference type="EMBL" id="BAABGY010000002">
    <property type="protein sequence ID" value="GAA4320500.1"/>
    <property type="molecule type" value="Genomic_DNA"/>
</dbReference>
<accession>A0ABP8GA75</accession>
<comment type="caution">
    <text evidence="1">The sequence shown here is derived from an EMBL/GenBank/DDBJ whole genome shotgun (WGS) entry which is preliminary data.</text>
</comment>
<reference evidence="2" key="1">
    <citation type="journal article" date="2019" name="Int. J. Syst. Evol. Microbiol.">
        <title>The Global Catalogue of Microorganisms (GCM) 10K type strain sequencing project: providing services to taxonomists for standard genome sequencing and annotation.</title>
        <authorList>
            <consortium name="The Broad Institute Genomics Platform"/>
            <consortium name="The Broad Institute Genome Sequencing Center for Infectious Disease"/>
            <person name="Wu L."/>
            <person name="Ma J."/>
        </authorList>
    </citation>
    <scope>NUCLEOTIDE SEQUENCE [LARGE SCALE GENOMIC DNA]</scope>
    <source>
        <strain evidence="2">JCM 17919</strain>
    </source>
</reference>
<evidence type="ECO:0000313" key="1">
    <source>
        <dbReference type="EMBL" id="GAA4320500.1"/>
    </source>
</evidence>
<name>A0ABP8GA75_9BACT</name>
<keyword evidence="2" id="KW-1185">Reference proteome</keyword>
<proteinExistence type="predicted"/>
<dbReference type="Proteomes" id="UP001501725">
    <property type="component" value="Unassembled WGS sequence"/>
</dbReference>
<evidence type="ECO:0000313" key="2">
    <source>
        <dbReference type="Proteomes" id="UP001501725"/>
    </source>
</evidence>
<sequence length="237" mass="27396">MTCYKKMHRSDAFARPYYEWRGDSAVARMGHYLPDLLPYVREEVFRPWKMLEPAVPEGATEAAYMEPDSLAFVERPRPAPITPADSAKLVDTWNRLVAALRRGDAPAVRALSLDSVVCSVCEGPPALYYENNPEPVDSLLPAAQRWFSAFGLWAAIEEEERRSATRRWISAEEHSGAGYRYEDWQREGPFYTLRIHTLLPYEDRMSRQTHHFRFVKRDDKIYFSGMDTNAATSWPIK</sequence>
<protein>
    <submittedName>
        <fullName evidence="1">Uncharacterized protein</fullName>
    </submittedName>
</protein>